<evidence type="ECO:0000313" key="3">
    <source>
        <dbReference type="Proteomes" id="UP000799440"/>
    </source>
</evidence>
<dbReference type="EMBL" id="MU006598">
    <property type="protein sequence ID" value="KAF2743364.1"/>
    <property type="molecule type" value="Genomic_DNA"/>
</dbReference>
<protein>
    <submittedName>
        <fullName evidence="2">Uncharacterized protein</fullName>
    </submittedName>
</protein>
<dbReference type="AlphaFoldDB" id="A0A6A6V0V4"/>
<feature type="signal peptide" evidence="1">
    <location>
        <begin position="1"/>
        <end position="20"/>
    </location>
</feature>
<name>A0A6A6V0V4_9PLEO</name>
<dbReference type="Proteomes" id="UP000799440">
    <property type="component" value="Unassembled WGS sequence"/>
</dbReference>
<keyword evidence="1" id="KW-0732">Signal</keyword>
<evidence type="ECO:0000256" key="1">
    <source>
        <dbReference type="SAM" id="SignalP"/>
    </source>
</evidence>
<evidence type="ECO:0000313" key="2">
    <source>
        <dbReference type="EMBL" id="KAF2743364.1"/>
    </source>
</evidence>
<proteinExistence type="predicted"/>
<accession>A0A6A6V0V4</accession>
<feature type="chain" id="PRO_5025572668" evidence="1">
    <location>
        <begin position="21"/>
        <end position="108"/>
    </location>
</feature>
<organism evidence="2 3">
    <name type="scientific">Sporormia fimetaria CBS 119925</name>
    <dbReference type="NCBI Taxonomy" id="1340428"/>
    <lineage>
        <taxon>Eukaryota</taxon>
        <taxon>Fungi</taxon>
        <taxon>Dikarya</taxon>
        <taxon>Ascomycota</taxon>
        <taxon>Pezizomycotina</taxon>
        <taxon>Dothideomycetes</taxon>
        <taxon>Pleosporomycetidae</taxon>
        <taxon>Pleosporales</taxon>
        <taxon>Sporormiaceae</taxon>
        <taxon>Sporormia</taxon>
    </lineage>
</organism>
<keyword evidence="3" id="KW-1185">Reference proteome</keyword>
<gene>
    <name evidence="2" type="ORF">M011DRAFT_461788</name>
</gene>
<sequence length="108" mass="11714">MKASIFISALVAGSAHLVAAKPRADRRQTDPLAVDTSCTTNTDCGMVPIGKRPNCGWAKEECGNINSDQNKALFNIPVNSFAEDAEDDDIVSVCRMPTYSLDPKLSYY</sequence>
<reference evidence="2" key="1">
    <citation type="journal article" date="2020" name="Stud. Mycol.">
        <title>101 Dothideomycetes genomes: a test case for predicting lifestyles and emergence of pathogens.</title>
        <authorList>
            <person name="Haridas S."/>
            <person name="Albert R."/>
            <person name="Binder M."/>
            <person name="Bloem J."/>
            <person name="Labutti K."/>
            <person name="Salamov A."/>
            <person name="Andreopoulos B."/>
            <person name="Baker S."/>
            <person name="Barry K."/>
            <person name="Bills G."/>
            <person name="Bluhm B."/>
            <person name="Cannon C."/>
            <person name="Castanera R."/>
            <person name="Culley D."/>
            <person name="Daum C."/>
            <person name="Ezra D."/>
            <person name="Gonzalez J."/>
            <person name="Henrissat B."/>
            <person name="Kuo A."/>
            <person name="Liang C."/>
            <person name="Lipzen A."/>
            <person name="Lutzoni F."/>
            <person name="Magnuson J."/>
            <person name="Mondo S."/>
            <person name="Nolan M."/>
            <person name="Ohm R."/>
            <person name="Pangilinan J."/>
            <person name="Park H.-J."/>
            <person name="Ramirez L."/>
            <person name="Alfaro M."/>
            <person name="Sun H."/>
            <person name="Tritt A."/>
            <person name="Yoshinaga Y."/>
            <person name="Zwiers L.-H."/>
            <person name="Turgeon B."/>
            <person name="Goodwin S."/>
            <person name="Spatafora J."/>
            <person name="Crous P."/>
            <person name="Grigoriev I."/>
        </authorList>
    </citation>
    <scope>NUCLEOTIDE SEQUENCE</scope>
    <source>
        <strain evidence="2">CBS 119925</strain>
    </source>
</reference>